<dbReference type="Pfam" id="PF09356">
    <property type="entry name" value="Phage_BR0599"/>
    <property type="match status" value="1"/>
</dbReference>
<dbReference type="NCBIfam" id="TIGR02218">
    <property type="entry name" value="phg_TIGR02218"/>
    <property type="match status" value="1"/>
</dbReference>
<dbReference type="EMBL" id="CP060138">
    <property type="protein sequence ID" value="QQV75168.1"/>
    <property type="molecule type" value="Genomic_DNA"/>
</dbReference>
<reference evidence="2 3" key="1">
    <citation type="journal article" date="2021" name="Int. J. Syst. Evol. Microbiol.">
        <title>Characterization of a novel transitional group Rickettsia species (Rickettsia tillamookensis sp. nov.) from the western black-legged tick, Ixodes pacificus.</title>
        <authorList>
            <person name="Gauthier D.T."/>
            <person name="Karpathy S.E."/>
            <person name="Grizzard S.L."/>
            <person name="Batra D."/>
            <person name="Rowe L.A."/>
            <person name="Paddock C.D."/>
        </authorList>
    </citation>
    <scope>NUCLEOTIDE SEQUENCE [LARGE SCALE GENOMIC DNA]</scope>
    <source>
        <strain evidence="2 3">Tillamook 23</strain>
    </source>
</reference>
<proteinExistence type="predicted"/>
<feature type="domain" description="Bacteriophage phiJL001 Gp84 C-terminal" evidence="1">
    <location>
        <begin position="183"/>
        <end position="258"/>
    </location>
</feature>
<dbReference type="Pfam" id="PF09931">
    <property type="entry name" value="Phage_phiJL001_Gp84_N"/>
    <property type="match status" value="1"/>
</dbReference>
<evidence type="ECO:0000313" key="3">
    <source>
        <dbReference type="Proteomes" id="UP000595296"/>
    </source>
</evidence>
<gene>
    <name evidence="2" type="ORF">H6P87_00714</name>
</gene>
<dbReference type="Proteomes" id="UP000595296">
    <property type="component" value="Chromosome"/>
</dbReference>
<evidence type="ECO:0000313" key="2">
    <source>
        <dbReference type="EMBL" id="QQV75168.1"/>
    </source>
</evidence>
<organism evidence="2 3">
    <name type="scientific">Rickettsia tillamookensis</name>
    <dbReference type="NCBI Taxonomy" id="2761623"/>
    <lineage>
        <taxon>Bacteria</taxon>
        <taxon>Pseudomonadati</taxon>
        <taxon>Pseudomonadota</taxon>
        <taxon>Alphaproteobacteria</taxon>
        <taxon>Rickettsiales</taxon>
        <taxon>Rickettsiaceae</taxon>
        <taxon>Rickettsieae</taxon>
        <taxon>Rickettsia</taxon>
        <taxon>spotted fever group</taxon>
    </lineage>
</organism>
<keyword evidence="3" id="KW-1185">Reference proteome</keyword>
<dbReference type="InterPro" id="IPR018964">
    <property type="entry name" value="Phage_phiJL001_Gp84_C"/>
</dbReference>
<evidence type="ECO:0000259" key="1">
    <source>
        <dbReference type="Pfam" id="PF09356"/>
    </source>
</evidence>
<name>A0A9E6MHL3_9RICK</name>
<accession>A0A9E6MHL3</accession>
<protein>
    <recommendedName>
        <fullName evidence="1">Bacteriophage phiJL001 Gp84 C-terminal domain-containing protein</fullName>
    </recommendedName>
</protein>
<dbReference type="InterPro" id="IPR011928">
    <property type="entry name" value="Phage_phiJL001_Gp84"/>
</dbReference>
<sequence>MSILSSNNIEEVITKLTNFVYCFQIKLASGEELNLTNNDYAIKNEERVFLPNSGLDLKEAEFNDSAQNHIIIEGIFEENGITTAMDLNNAIVKIIIYTDKLFEHFVTYYCTLYTKYDLNFKIHLKPETVKYNQTVINRYSKTCRAVFGDSKCKIDKALYSGIYKVKEMLKESLRILDLDKENGYYNGGQIIFGENRFNSKVLSNFGDLIILEDIIPDAAKDAEEVKIIAGCDKNFISCCNKFNNAINFRGEPLIPKKDFINLV</sequence>
<dbReference type="RefSeq" id="WP_202068285.1">
    <property type="nucleotide sequence ID" value="NZ_CP060138.2"/>
</dbReference>